<dbReference type="EMBL" id="JAUHHC010000003">
    <property type="protein sequence ID" value="MDN3920817.1"/>
    <property type="molecule type" value="Genomic_DNA"/>
</dbReference>
<sequence>MMMPLNKPLLASLSALLLLAGLPAATRAADCPARSQQGEMTLVSFADRSIAVRGHLHVNPDGMPASYLPGDHGFTYIVNGVDLWVGGQRRSCQTNRDECKAKFREAEAGGFGPGTAEFCAFALEVDPPQAGGTTQACTRGRVIGNGRGRPRIGGQLPTAAGGQTDFYASMTALTQLVEGKPRPLDAGLLPSVVVPVSQPGTLGRVVWVRHGERSTFAVVGDTGPAYGEGSVALHELLRHGALSGQKPGPIPLAQRCTAIETGLRAPFISRPDLAGDRCSDAGARRGPADIRAYQGIAAGVTQLILGRARVEMKGSVAQQPLSVEQLRVVAEAAGYDATKLSEMARCVE</sequence>
<organism evidence="2 3">
    <name type="scientific">Roseateles violae</name>
    <dbReference type="NCBI Taxonomy" id="3058042"/>
    <lineage>
        <taxon>Bacteria</taxon>
        <taxon>Pseudomonadati</taxon>
        <taxon>Pseudomonadota</taxon>
        <taxon>Betaproteobacteria</taxon>
        <taxon>Burkholderiales</taxon>
        <taxon>Sphaerotilaceae</taxon>
        <taxon>Roseateles</taxon>
    </lineage>
</organism>
<evidence type="ECO:0000256" key="1">
    <source>
        <dbReference type="SAM" id="SignalP"/>
    </source>
</evidence>
<reference evidence="2 3" key="1">
    <citation type="submission" date="2023-06" db="EMBL/GenBank/DDBJ databases">
        <title>Pelomonas sp. PFR6 16S ribosomal RNA gene Genome sequencing and assembly.</title>
        <authorList>
            <person name="Woo H."/>
        </authorList>
    </citation>
    <scope>NUCLEOTIDE SEQUENCE [LARGE SCALE GENOMIC DNA]</scope>
    <source>
        <strain evidence="2 3">PFR6</strain>
    </source>
</reference>
<accession>A0ABT8DR52</accession>
<name>A0ABT8DR52_9BURK</name>
<keyword evidence="1" id="KW-0732">Signal</keyword>
<protein>
    <submittedName>
        <fullName evidence="2">Uncharacterized protein</fullName>
    </submittedName>
</protein>
<comment type="caution">
    <text evidence="2">The sequence shown here is derived from an EMBL/GenBank/DDBJ whole genome shotgun (WGS) entry which is preliminary data.</text>
</comment>
<feature type="signal peptide" evidence="1">
    <location>
        <begin position="1"/>
        <end position="28"/>
    </location>
</feature>
<dbReference type="Proteomes" id="UP001228044">
    <property type="component" value="Unassembled WGS sequence"/>
</dbReference>
<proteinExistence type="predicted"/>
<gene>
    <name evidence="2" type="ORF">QWJ38_11060</name>
</gene>
<keyword evidence="3" id="KW-1185">Reference proteome</keyword>
<evidence type="ECO:0000313" key="2">
    <source>
        <dbReference type="EMBL" id="MDN3920817.1"/>
    </source>
</evidence>
<evidence type="ECO:0000313" key="3">
    <source>
        <dbReference type="Proteomes" id="UP001228044"/>
    </source>
</evidence>
<dbReference type="RefSeq" id="WP_290359141.1">
    <property type="nucleotide sequence ID" value="NZ_JAUHHC010000003.1"/>
</dbReference>
<feature type="chain" id="PRO_5046470007" evidence="1">
    <location>
        <begin position="29"/>
        <end position="348"/>
    </location>
</feature>